<proteinExistence type="predicted"/>
<organism evidence="1 2">
    <name type="scientific">Bemisia tabaci</name>
    <name type="common">Sweetpotato whitefly</name>
    <name type="synonym">Aleurodes tabaci</name>
    <dbReference type="NCBI Taxonomy" id="7038"/>
    <lineage>
        <taxon>Eukaryota</taxon>
        <taxon>Metazoa</taxon>
        <taxon>Ecdysozoa</taxon>
        <taxon>Arthropoda</taxon>
        <taxon>Hexapoda</taxon>
        <taxon>Insecta</taxon>
        <taxon>Pterygota</taxon>
        <taxon>Neoptera</taxon>
        <taxon>Paraneoptera</taxon>
        <taxon>Hemiptera</taxon>
        <taxon>Sternorrhyncha</taxon>
        <taxon>Aleyrodoidea</taxon>
        <taxon>Aleyrodidae</taxon>
        <taxon>Aleyrodinae</taxon>
        <taxon>Bemisia</taxon>
    </lineage>
</organism>
<accession>A0A9P0AQH3</accession>
<sequence>MSGLRGVLSGIRARWQRCFRGWNPSFYVMKLTTDPVVADPKDMKQEMRRLLTKIRALKMQLLQLNALAQEYGNTFICGD</sequence>
<dbReference type="AlphaFoldDB" id="A0A9P0AQH3"/>
<dbReference type="Proteomes" id="UP001152759">
    <property type="component" value="Chromosome 9"/>
</dbReference>
<dbReference type="EMBL" id="OU963870">
    <property type="protein sequence ID" value="CAH0395779.1"/>
    <property type="molecule type" value="Genomic_DNA"/>
</dbReference>
<gene>
    <name evidence="1" type="ORF">BEMITA_LOCUS13923</name>
</gene>
<protein>
    <submittedName>
        <fullName evidence="1">Uncharacterized protein</fullName>
    </submittedName>
</protein>
<evidence type="ECO:0000313" key="2">
    <source>
        <dbReference type="Proteomes" id="UP001152759"/>
    </source>
</evidence>
<reference evidence="1" key="1">
    <citation type="submission" date="2021-12" db="EMBL/GenBank/DDBJ databases">
        <authorList>
            <person name="King R."/>
        </authorList>
    </citation>
    <scope>NUCLEOTIDE SEQUENCE</scope>
</reference>
<name>A0A9P0AQH3_BEMTA</name>
<keyword evidence="2" id="KW-1185">Reference proteome</keyword>
<evidence type="ECO:0000313" key="1">
    <source>
        <dbReference type="EMBL" id="CAH0395779.1"/>
    </source>
</evidence>